<dbReference type="GO" id="GO:0003677">
    <property type="term" value="F:DNA binding"/>
    <property type="evidence" value="ECO:0007669"/>
    <property type="project" value="UniProtKB-KW"/>
</dbReference>
<dbReference type="STRING" id="1182545.A0A072PUA3"/>
<evidence type="ECO:0000256" key="5">
    <source>
        <dbReference type="ARBA" id="ARBA00023163"/>
    </source>
</evidence>
<feature type="domain" description="Zn(2)-C6 fungal-type" evidence="9">
    <location>
        <begin position="100"/>
        <end position="129"/>
    </location>
</feature>
<evidence type="ECO:0000256" key="2">
    <source>
        <dbReference type="ARBA" id="ARBA00022833"/>
    </source>
</evidence>
<organism evidence="11 12">
    <name type="scientific">Exophiala aquamarina CBS 119918</name>
    <dbReference type="NCBI Taxonomy" id="1182545"/>
    <lineage>
        <taxon>Eukaryota</taxon>
        <taxon>Fungi</taxon>
        <taxon>Dikarya</taxon>
        <taxon>Ascomycota</taxon>
        <taxon>Pezizomycotina</taxon>
        <taxon>Eurotiomycetes</taxon>
        <taxon>Chaetothyriomycetidae</taxon>
        <taxon>Chaetothyriales</taxon>
        <taxon>Herpotrichiellaceae</taxon>
        <taxon>Exophiala</taxon>
    </lineage>
</organism>
<dbReference type="InterPro" id="IPR036236">
    <property type="entry name" value="Znf_C2H2_sf"/>
</dbReference>
<dbReference type="InterPro" id="IPR013087">
    <property type="entry name" value="Znf_C2H2_type"/>
</dbReference>
<dbReference type="PROSITE" id="PS50157">
    <property type="entry name" value="ZINC_FINGER_C2H2_2"/>
    <property type="match status" value="2"/>
</dbReference>
<dbReference type="Pfam" id="PF00172">
    <property type="entry name" value="Zn_clus"/>
    <property type="match status" value="1"/>
</dbReference>
<feature type="compositionally biased region" description="Low complexity" evidence="8">
    <location>
        <begin position="307"/>
        <end position="319"/>
    </location>
</feature>
<dbReference type="Gene3D" id="4.10.240.10">
    <property type="entry name" value="Zn(2)-C6 fungal-type DNA-binding domain"/>
    <property type="match status" value="1"/>
</dbReference>
<evidence type="ECO:0000313" key="11">
    <source>
        <dbReference type="EMBL" id="KEF59120.1"/>
    </source>
</evidence>
<dbReference type="CDD" id="cd00067">
    <property type="entry name" value="GAL4"/>
    <property type="match status" value="1"/>
</dbReference>
<dbReference type="InterPro" id="IPR036864">
    <property type="entry name" value="Zn2-C6_fun-type_DNA-bd_sf"/>
</dbReference>
<evidence type="ECO:0000256" key="8">
    <source>
        <dbReference type="SAM" id="MobiDB-lite"/>
    </source>
</evidence>
<feature type="domain" description="C2H2-type" evidence="10">
    <location>
        <begin position="8"/>
        <end position="36"/>
    </location>
</feature>
<dbReference type="AlphaFoldDB" id="A0A072PUA3"/>
<gene>
    <name evidence="11" type="ORF">A1O9_03964</name>
</gene>
<keyword evidence="6" id="KW-0539">Nucleus</keyword>
<keyword evidence="7" id="KW-0863">Zinc-finger</keyword>
<keyword evidence="12" id="KW-1185">Reference proteome</keyword>
<dbReference type="SUPFAM" id="SSF57701">
    <property type="entry name" value="Zn2/Cys6 DNA-binding domain"/>
    <property type="match status" value="1"/>
</dbReference>
<dbReference type="PROSITE" id="PS50048">
    <property type="entry name" value="ZN2_CY6_FUNGAL_2"/>
    <property type="match status" value="1"/>
</dbReference>
<dbReference type="GeneID" id="25278897"/>
<dbReference type="RefSeq" id="XP_013261710.1">
    <property type="nucleotide sequence ID" value="XM_013406256.1"/>
</dbReference>
<protein>
    <recommendedName>
        <fullName evidence="13">Zn(2)-C6 fungal-type domain-containing protein</fullName>
    </recommendedName>
</protein>
<keyword evidence="1" id="KW-0479">Metal-binding</keyword>
<evidence type="ECO:0000256" key="3">
    <source>
        <dbReference type="ARBA" id="ARBA00023015"/>
    </source>
</evidence>
<reference evidence="11 12" key="1">
    <citation type="submission" date="2013-03" db="EMBL/GenBank/DDBJ databases">
        <title>The Genome Sequence of Exophiala aquamarina CBS 119918.</title>
        <authorList>
            <consortium name="The Broad Institute Genomics Platform"/>
            <person name="Cuomo C."/>
            <person name="de Hoog S."/>
            <person name="Gorbushina A."/>
            <person name="Walker B."/>
            <person name="Young S.K."/>
            <person name="Zeng Q."/>
            <person name="Gargeya S."/>
            <person name="Fitzgerald M."/>
            <person name="Haas B."/>
            <person name="Abouelleil A."/>
            <person name="Allen A.W."/>
            <person name="Alvarado L."/>
            <person name="Arachchi H.M."/>
            <person name="Berlin A.M."/>
            <person name="Chapman S.B."/>
            <person name="Gainer-Dewar J."/>
            <person name="Goldberg J."/>
            <person name="Griggs A."/>
            <person name="Gujja S."/>
            <person name="Hansen M."/>
            <person name="Howarth C."/>
            <person name="Imamovic A."/>
            <person name="Ireland A."/>
            <person name="Larimer J."/>
            <person name="McCowan C."/>
            <person name="Murphy C."/>
            <person name="Pearson M."/>
            <person name="Poon T.W."/>
            <person name="Priest M."/>
            <person name="Roberts A."/>
            <person name="Saif S."/>
            <person name="Shea T."/>
            <person name="Sisk P."/>
            <person name="Sykes S."/>
            <person name="Wortman J."/>
            <person name="Nusbaum C."/>
            <person name="Birren B."/>
        </authorList>
    </citation>
    <scope>NUCLEOTIDE SEQUENCE [LARGE SCALE GENOMIC DNA]</scope>
    <source>
        <strain evidence="11 12">CBS 119918</strain>
    </source>
</reference>
<evidence type="ECO:0008006" key="13">
    <source>
        <dbReference type="Google" id="ProtNLM"/>
    </source>
</evidence>
<dbReference type="OrthoDB" id="2328572at2759"/>
<keyword evidence="4" id="KW-0238">DNA-binding</keyword>
<accession>A0A072PUA3</accession>
<evidence type="ECO:0000256" key="4">
    <source>
        <dbReference type="ARBA" id="ARBA00023125"/>
    </source>
</evidence>
<evidence type="ECO:0000259" key="9">
    <source>
        <dbReference type="PROSITE" id="PS50048"/>
    </source>
</evidence>
<feature type="region of interest" description="Disordered" evidence="8">
    <location>
        <begin position="143"/>
        <end position="169"/>
    </location>
</feature>
<dbReference type="EMBL" id="AMGV01000003">
    <property type="protein sequence ID" value="KEF59120.1"/>
    <property type="molecule type" value="Genomic_DNA"/>
</dbReference>
<evidence type="ECO:0000256" key="7">
    <source>
        <dbReference type="PROSITE-ProRule" id="PRU00042"/>
    </source>
</evidence>
<dbReference type="InterPro" id="IPR001138">
    <property type="entry name" value="Zn2Cys6_DnaBD"/>
</dbReference>
<dbReference type="GO" id="GO:0000981">
    <property type="term" value="F:DNA-binding transcription factor activity, RNA polymerase II-specific"/>
    <property type="evidence" value="ECO:0007669"/>
    <property type="project" value="InterPro"/>
</dbReference>
<dbReference type="SMART" id="SM00355">
    <property type="entry name" value="ZnF_C2H2"/>
    <property type="match status" value="2"/>
</dbReference>
<evidence type="ECO:0000313" key="12">
    <source>
        <dbReference type="Proteomes" id="UP000027920"/>
    </source>
</evidence>
<dbReference type="SUPFAM" id="SSF57667">
    <property type="entry name" value="beta-beta-alpha zinc fingers"/>
    <property type="match status" value="1"/>
</dbReference>
<dbReference type="PANTHER" id="PTHR47660">
    <property type="entry name" value="TRANSCRIPTION FACTOR WITH C2H2 AND ZN(2)-CYS(6) DNA BINDING DOMAIN (EUROFUNG)-RELATED-RELATED"/>
    <property type="match status" value="1"/>
</dbReference>
<evidence type="ECO:0000259" key="10">
    <source>
        <dbReference type="PROSITE" id="PS50157"/>
    </source>
</evidence>
<dbReference type="PANTHER" id="PTHR47660:SF2">
    <property type="entry name" value="TRANSCRIPTION FACTOR WITH C2H2 AND ZN(2)-CYS(6) DNA BINDING DOMAIN (EUROFUNG)"/>
    <property type="match status" value="1"/>
</dbReference>
<feature type="region of interest" description="Disordered" evidence="8">
    <location>
        <begin position="307"/>
        <end position="333"/>
    </location>
</feature>
<keyword evidence="2" id="KW-0862">Zinc</keyword>
<dbReference type="VEuPathDB" id="FungiDB:A1O9_03964"/>
<evidence type="ECO:0000256" key="6">
    <source>
        <dbReference type="ARBA" id="ARBA00023242"/>
    </source>
</evidence>
<dbReference type="Proteomes" id="UP000027920">
    <property type="component" value="Unassembled WGS sequence"/>
</dbReference>
<dbReference type="Pfam" id="PF00096">
    <property type="entry name" value="zf-C2H2"/>
    <property type="match status" value="2"/>
</dbReference>
<dbReference type="Gene3D" id="3.30.160.60">
    <property type="entry name" value="Classic Zinc Finger"/>
    <property type="match status" value="2"/>
</dbReference>
<dbReference type="HOGENOM" id="CLU_541886_0_0_1"/>
<sequence>MGDGGRQYSCTFCGRAFVRNEHLIRHRRIRKSPHGPLPVLADFLIDTLEKPFACGYCPQRFSRSDQFRRHVLSSHADLPLHDARLSGNPPTDKQERVKIACDHCNKAKVKCVKGIPCSSCVSKRLECRISENRLAASRGRSLSTSVGSLGDLPNSHTSRPFQQSNTDLSSRADDTTIITNAEAATGQSRIGDDDDDDALNRASAFTAPAPMVNDFEVSAIFNAVDGTEIQEGTRTTYDSLFEFDDFLSLEHIDVEFPVLGSDFNFELDWVGQPSNGDPIQLDTSVTEGQTSSETFRRFRHFSDLDTSRAQSPASSSARPHFASAPATEDPTSTGVDNRAVLDVFITLFEINAAPWLDAITDEIFITSKTPPEWFLAIAALGGLFCNTPGAGTIARWLYNNSRYKLLAFVCCFMVPLRQTDCSKVNTSSFSLASTRDKKIALETVTIPSTIFQRPLTVDKSIVLSVFGYLAGDKRIFELTEVHHAKLIEVRVTLHNCVLSSLTS</sequence>
<keyword evidence="5" id="KW-0804">Transcription</keyword>
<dbReference type="GO" id="GO:0008270">
    <property type="term" value="F:zinc ion binding"/>
    <property type="evidence" value="ECO:0007669"/>
    <property type="project" value="UniProtKB-KW"/>
</dbReference>
<feature type="domain" description="C2H2-type" evidence="10">
    <location>
        <begin position="52"/>
        <end position="76"/>
    </location>
</feature>
<name>A0A072PUA3_9EURO</name>
<feature type="compositionally biased region" description="Polar residues" evidence="8">
    <location>
        <begin position="154"/>
        <end position="169"/>
    </location>
</feature>
<keyword evidence="3" id="KW-0805">Transcription regulation</keyword>
<evidence type="ECO:0000256" key="1">
    <source>
        <dbReference type="ARBA" id="ARBA00022723"/>
    </source>
</evidence>
<proteinExistence type="predicted"/>
<comment type="caution">
    <text evidence="11">The sequence shown here is derived from an EMBL/GenBank/DDBJ whole genome shotgun (WGS) entry which is preliminary data.</text>
</comment>
<dbReference type="PROSITE" id="PS00028">
    <property type="entry name" value="ZINC_FINGER_C2H2_1"/>
    <property type="match status" value="1"/>
</dbReference>
<dbReference type="SMART" id="SM00066">
    <property type="entry name" value="GAL4"/>
    <property type="match status" value="1"/>
</dbReference>